<feature type="transmembrane region" description="Helical" evidence="1">
    <location>
        <begin position="66"/>
        <end position="88"/>
    </location>
</feature>
<proteinExistence type="predicted"/>
<dbReference type="Proteomes" id="UP000708208">
    <property type="component" value="Unassembled WGS sequence"/>
</dbReference>
<name>A0A8J2KFP4_9HEXA</name>
<sequence>MESGPLLDPYLAVNPCCCCCGEVSIGKGIKTVATISMTLGIGYGIMGMWFALKAFVSNTGENLPEILAICAVTSVVGGIIRFLSSFFLHRSVKNESKTTAKIWCALSFGLVIVVTAIILAVSQKNPIFFDSLSIKVFLCLCALDFLLLLYFLWVIIVFVKEIIDMPT</sequence>
<feature type="transmembrane region" description="Helical" evidence="1">
    <location>
        <begin position="134"/>
        <end position="159"/>
    </location>
</feature>
<feature type="transmembrane region" description="Helical" evidence="1">
    <location>
        <begin position="100"/>
        <end position="122"/>
    </location>
</feature>
<keyword evidence="1" id="KW-0472">Membrane</keyword>
<organism evidence="2 3">
    <name type="scientific">Allacma fusca</name>
    <dbReference type="NCBI Taxonomy" id="39272"/>
    <lineage>
        <taxon>Eukaryota</taxon>
        <taxon>Metazoa</taxon>
        <taxon>Ecdysozoa</taxon>
        <taxon>Arthropoda</taxon>
        <taxon>Hexapoda</taxon>
        <taxon>Collembola</taxon>
        <taxon>Symphypleona</taxon>
        <taxon>Sminthuridae</taxon>
        <taxon>Allacma</taxon>
    </lineage>
</organism>
<reference evidence="2" key="1">
    <citation type="submission" date="2021-06" db="EMBL/GenBank/DDBJ databases">
        <authorList>
            <person name="Hodson N. C."/>
            <person name="Mongue J. A."/>
            <person name="Jaron S. K."/>
        </authorList>
    </citation>
    <scope>NUCLEOTIDE SEQUENCE</scope>
</reference>
<evidence type="ECO:0008006" key="4">
    <source>
        <dbReference type="Google" id="ProtNLM"/>
    </source>
</evidence>
<dbReference type="OrthoDB" id="10570457at2759"/>
<keyword evidence="3" id="KW-1185">Reference proteome</keyword>
<evidence type="ECO:0000313" key="2">
    <source>
        <dbReference type="EMBL" id="CAG7734229.1"/>
    </source>
</evidence>
<accession>A0A8J2KFP4</accession>
<gene>
    <name evidence="2" type="ORF">AFUS01_LOCUS22628</name>
</gene>
<evidence type="ECO:0000256" key="1">
    <source>
        <dbReference type="SAM" id="Phobius"/>
    </source>
</evidence>
<keyword evidence="1" id="KW-0812">Transmembrane</keyword>
<feature type="transmembrane region" description="Helical" evidence="1">
    <location>
        <begin position="32"/>
        <end position="51"/>
    </location>
</feature>
<keyword evidence="1" id="KW-1133">Transmembrane helix</keyword>
<evidence type="ECO:0000313" key="3">
    <source>
        <dbReference type="Proteomes" id="UP000708208"/>
    </source>
</evidence>
<protein>
    <recommendedName>
        <fullName evidence="4">Transmembrane protein</fullName>
    </recommendedName>
</protein>
<comment type="caution">
    <text evidence="2">The sequence shown here is derived from an EMBL/GenBank/DDBJ whole genome shotgun (WGS) entry which is preliminary data.</text>
</comment>
<dbReference type="EMBL" id="CAJVCH010265354">
    <property type="protein sequence ID" value="CAG7734229.1"/>
    <property type="molecule type" value="Genomic_DNA"/>
</dbReference>
<dbReference type="AlphaFoldDB" id="A0A8J2KFP4"/>